<feature type="domain" description="ER-bound oxygenase mpaB/mpaB'/Rubber oxygenase catalytic" evidence="1">
    <location>
        <begin position="54"/>
        <end position="256"/>
    </location>
</feature>
<protein>
    <recommendedName>
        <fullName evidence="1">ER-bound oxygenase mpaB/mpaB'/Rubber oxygenase catalytic domain-containing protein</fullName>
    </recommendedName>
</protein>
<dbReference type="InterPro" id="IPR018713">
    <property type="entry name" value="MPAB/Lcp_cat_dom"/>
</dbReference>
<evidence type="ECO:0000259" key="1">
    <source>
        <dbReference type="Pfam" id="PF09995"/>
    </source>
</evidence>
<gene>
    <name evidence="2" type="ORF">GCM10009825_21790</name>
</gene>
<keyword evidence="3" id="KW-1185">Reference proteome</keyword>
<dbReference type="PANTHER" id="PTHR36124:SF1">
    <property type="entry name" value="ER-BOUND OXYGENASE MPAB_MPAB'_RUBBER OXYGENASE CATALYTIC DOMAIN-CONTAINING PROTEIN"/>
    <property type="match status" value="1"/>
</dbReference>
<name>A0ABN2Z449_9MICC</name>
<evidence type="ECO:0000313" key="3">
    <source>
        <dbReference type="Proteomes" id="UP001500102"/>
    </source>
</evidence>
<organism evidence="2 3">
    <name type="scientific">Arthrobacter humicola</name>
    <dbReference type="NCBI Taxonomy" id="409291"/>
    <lineage>
        <taxon>Bacteria</taxon>
        <taxon>Bacillati</taxon>
        <taxon>Actinomycetota</taxon>
        <taxon>Actinomycetes</taxon>
        <taxon>Micrococcales</taxon>
        <taxon>Micrococcaceae</taxon>
        <taxon>Arthrobacter</taxon>
    </lineage>
</organism>
<reference evidence="2 3" key="1">
    <citation type="journal article" date="2019" name="Int. J. Syst. Evol. Microbiol.">
        <title>The Global Catalogue of Microorganisms (GCM) 10K type strain sequencing project: providing services to taxonomists for standard genome sequencing and annotation.</title>
        <authorList>
            <consortium name="The Broad Institute Genomics Platform"/>
            <consortium name="The Broad Institute Genome Sequencing Center for Infectious Disease"/>
            <person name="Wu L."/>
            <person name="Ma J."/>
        </authorList>
    </citation>
    <scope>NUCLEOTIDE SEQUENCE [LARGE SCALE GENOMIC DNA]</scope>
    <source>
        <strain evidence="2 3">JCM 15921</strain>
    </source>
</reference>
<evidence type="ECO:0000313" key="2">
    <source>
        <dbReference type="EMBL" id="GAA2136522.1"/>
    </source>
</evidence>
<sequence length="301" mass="34097">MSPLPWHNLRQLQKAPMHLLTHPTRRTRPSGTDMYGIYRNMVLFDFKTEIHSGFFVAYYRNFAIPSTARTLAATGEMKSRPMKRSYDTGIVLHEIIANGFEHERGQAMIELLRRVHKGVPGTPDDFVYVLMTLLVLPLRWTERHGWRRLTGLERQAATDFYAELGRQMGLEGIPATFAEAERFLDEYEDRNMGPSPEGSMLLNATVAAFASRIPTRLRRFTPTILALMMDKPEVAVALGLKPAPAALRVPFNAVLRFRSLKARRCPLPTEPIFVPGRMNVVAYPDGYTLDQIGPWGKSANV</sequence>
<dbReference type="PANTHER" id="PTHR36124">
    <property type="match status" value="1"/>
</dbReference>
<dbReference type="Pfam" id="PF09995">
    <property type="entry name" value="MPAB_Lcp_cat"/>
    <property type="match status" value="1"/>
</dbReference>
<accession>A0ABN2Z449</accession>
<proteinExistence type="predicted"/>
<dbReference type="EMBL" id="BAAAQB010000030">
    <property type="protein sequence ID" value="GAA2136522.1"/>
    <property type="molecule type" value="Genomic_DNA"/>
</dbReference>
<dbReference type="InterPro" id="IPR046366">
    <property type="entry name" value="MPAB"/>
</dbReference>
<comment type="caution">
    <text evidence="2">The sequence shown here is derived from an EMBL/GenBank/DDBJ whole genome shotgun (WGS) entry which is preliminary data.</text>
</comment>
<dbReference type="Proteomes" id="UP001500102">
    <property type="component" value="Unassembled WGS sequence"/>
</dbReference>